<dbReference type="Proteomes" id="UP000176741">
    <property type="component" value="Unassembled WGS sequence"/>
</dbReference>
<evidence type="ECO:0000313" key="2">
    <source>
        <dbReference type="Proteomes" id="UP000176741"/>
    </source>
</evidence>
<comment type="caution">
    <text evidence="1">The sequence shown here is derived from an EMBL/GenBank/DDBJ whole genome shotgun (WGS) entry which is preliminary data.</text>
</comment>
<accession>A0A1F7XYM7</accession>
<gene>
    <name evidence="1" type="ORF">A2771_00550</name>
</gene>
<name>A0A1F7XYM7_9BACT</name>
<organism evidence="1 2">
    <name type="scientific">Candidatus Woesebacteria bacterium RIFCSPHIGHO2_01_FULL_38_26b</name>
    <dbReference type="NCBI Taxonomy" id="1802491"/>
    <lineage>
        <taxon>Bacteria</taxon>
        <taxon>Candidatus Woeseibacteriota</taxon>
    </lineage>
</organism>
<reference evidence="1 2" key="1">
    <citation type="journal article" date="2016" name="Nat. Commun.">
        <title>Thousands of microbial genomes shed light on interconnected biogeochemical processes in an aquifer system.</title>
        <authorList>
            <person name="Anantharaman K."/>
            <person name="Brown C.T."/>
            <person name="Hug L.A."/>
            <person name="Sharon I."/>
            <person name="Castelle C.J."/>
            <person name="Probst A.J."/>
            <person name="Thomas B.C."/>
            <person name="Singh A."/>
            <person name="Wilkins M.J."/>
            <person name="Karaoz U."/>
            <person name="Brodie E.L."/>
            <person name="Williams K.H."/>
            <person name="Hubbard S.S."/>
            <person name="Banfield J.F."/>
        </authorList>
    </citation>
    <scope>NUCLEOTIDE SEQUENCE [LARGE SCALE GENOMIC DNA]</scope>
</reference>
<evidence type="ECO:0000313" key="1">
    <source>
        <dbReference type="EMBL" id="OGM20141.1"/>
    </source>
</evidence>
<proteinExistence type="predicted"/>
<sequence length="83" mass="9202">MMNMKECLVSSSGECLIGPCQELKAGLEEELEEVTNPNVVQTDMLMLKMLNRASFIESLNRSIASLDNQIGISRCANCIYNSQ</sequence>
<protein>
    <submittedName>
        <fullName evidence="1">Uncharacterized protein</fullName>
    </submittedName>
</protein>
<dbReference type="EMBL" id="MGGD01000043">
    <property type="protein sequence ID" value="OGM20141.1"/>
    <property type="molecule type" value="Genomic_DNA"/>
</dbReference>
<dbReference type="AlphaFoldDB" id="A0A1F7XYM7"/>